<organism evidence="4 5">
    <name type="scientific">Thermogutta terrifontis</name>
    <dbReference type="NCBI Taxonomy" id="1331910"/>
    <lineage>
        <taxon>Bacteria</taxon>
        <taxon>Pseudomonadati</taxon>
        <taxon>Planctomycetota</taxon>
        <taxon>Planctomycetia</taxon>
        <taxon>Pirellulales</taxon>
        <taxon>Thermoguttaceae</taxon>
        <taxon>Thermogutta</taxon>
    </lineage>
</organism>
<dbReference type="PANTHER" id="PTHR11092">
    <property type="entry name" value="SUGAR NUCLEOTIDE EPIMERASE RELATED"/>
    <property type="match status" value="1"/>
</dbReference>
<dbReference type="InterPro" id="IPR013549">
    <property type="entry name" value="DUF1731"/>
</dbReference>
<dbReference type="InterPro" id="IPR001509">
    <property type="entry name" value="Epimerase_deHydtase"/>
</dbReference>
<evidence type="ECO:0000256" key="1">
    <source>
        <dbReference type="ARBA" id="ARBA00009353"/>
    </source>
</evidence>
<gene>
    <name evidence="4" type="ORF">THTE_3290</name>
</gene>
<evidence type="ECO:0000259" key="2">
    <source>
        <dbReference type="Pfam" id="PF01370"/>
    </source>
</evidence>
<accession>A0A286RIZ9</accession>
<reference evidence="4 5" key="1">
    <citation type="journal article" name="Front. Microbiol.">
        <title>Sugar Metabolism of the First Thermophilic Planctomycete Thermogutta terrifontis: Comparative Genomic and Transcriptomic Approaches.</title>
        <authorList>
            <person name="Elcheninov A.G."/>
            <person name="Menzel P."/>
            <person name="Gudbergsdottir S.R."/>
            <person name="Slesarev A.I."/>
            <person name="Kadnikov V.V."/>
            <person name="Krogh A."/>
            <person name="Bonch-Osmolovskaya E.A."/>
            <person name="Peng X."/>
            <person name="Kublanov I.V."/>
        </authorList>
    </citation>
    <scope>NUCLEOTIDE SEQUENCE [LARGE SCALE GENOMIC DNA]</scope>
    <source>
        <strain evidence="4 5">R1</strain>
    </source>
</reference>
<protein>
    <submittedName>
        <fullName evidence="4">Cell division inhibitor</fullName>
    </submittedName>
</protein>
<dbReference type="CDD" id="cd05242">
    <property type="entry name" value="SDR_a8"/>
    <property type="match status" value="1"/>
</dbReference>
<dbReference type="InterPro" id="IPR010099">
    <property type="entry name" value="SDR39U1"/>
</dbReference>
<dbReference type="InterPro" id="IPR036291">
    <property type="entry name" value="NAD(P)-bd_dom_sf"/>
</dbReference>
<dbReference type="Pfam" id="PF01370">
    <property type="entry name" value="Epimerase"/>
    <property type="match status" value="1"/>
</dbReference>
<dbReference type="EMBL" id="CP018477">
    <property type="protein sequence ID" value="ASV75892.1"/>
    <property type="molecule type" value="Genomic_DNA"/>
</dbReference>
<dbReference type="RefSeq" id="WP_095415812.1">
    <property type="nucleotide sequence ID" value="NZ_CP018477.1"/>
</dbReference>
<evidence type="ECO:0000313" key="4">
    <source>
        <dbReference type="EMBL" id="ASV75892.1"/>
    </source>
</evidence>
<dbReference type="SUPFAM" id="SSF51735">
    <property type="entry name" value="NAD(P)-binding Rossmann-fold domains"/>
    <property type="match status" value="1"/>
</dbReference>
<name>A0A286RIZ9_9BACT</name>
<keyword evidence="5" id="KW-1185">Reference proteome</keyword>
<dbReference type="OrthoDB" id="9801773at2"/>
<proteinExistence type="inferred from homology"/>
<dbReference type="NCBIfam" id="TIGR01777">
    <property type="entry name" value="yfcH"/>
    <property type="match status" value="1"/>
</dbReference>
<sequence>MKILLSGSSGLIGRAVARELRNHGHNLLFLVRRPPASEDEVYWDAQTRIDNVARLEGINAAIHLAGRSVACRWNAVVKEEIRSSRIASTQLLVRMLGSLEKKPHTLLCASAIGFYGDRGEELLTEQSAPGNGFLAQTCVEWETAAQEGQRHGIRTVSLRFGQVLSPEGGALQRLLPIFRWGLGGPIGNGRMWWSWILLEDVVHAILFLLQREDCTGAFNIVAPNPVRNREFAQTLARVLHRPAIFPVPTLFLRVLFGEMAREVLLASARVYPERLKEAGFSWKFPGLQDALVHAVSNGSGS</sequence>
<feature type="domain" description="NAD-dependent epimerase/dehydratase" evidence="2">
    <location>
        <begin position="3"/>
        <end position="220"/>
    </location>
</feature>
<dbReference type="KEGG" id="ttf:THTE_3290"/>
<dbReference type="Gene3D" id="3.40.50.720">
    <property type="entry name" value="NAD(P)-binding Rossmann-like Domain"/>
    <property type="match status" value="1"/>
</dbReference>
<dbReference type="Pfam" id="PF08338">
    <property type="entry name" value="DUF1731"/>
    <property type="match status" value="1"/>
</dbReference>
<comment type="similarity">
    <text evidence="1">Belongs to the NAD(P)-dependent epimerase/dehydratase family. SDR39U1 subfamily.</text>
</comment>
<evidence type="ECO:0000313" key="5">
    <source>
        <dbReference type="Proteomes" id="UP000215086"/>
    </source>
</evidence>
<dbReference type="PANTHER" id="PTHR11092:SF0">
    <property type="entry name" value="EPIMERASE FAMILY PROTEIN SDR39U1"/>
    <property type="match status" value="1"/>
</dbReference>
<evidence type="ECO:0000259" key="3">
    <source>
        <dbReference type="Pfam" id="PF08338"/>
    </source>
</evidence>
<feature type="domain" description="DUF1731" evidence="3">
    <location>
        <begin position="247"/>
        <end position="293"/>
    </location>
</feature>
<dbReference type="Proteomes" id="UP000215086">
    <property type="component" value="Chromosome"/>
</dbReference>
<dbReference type="AlphaFoldDB" id="A0A286RIZ9"/>